<accession>A0A660E6W8</accession>
<evidence type="ECO:0000313" key="2">
    <source>
        <dbReference type="Proteomes" id="UP000289996"/>
    </source>
</evidence>
<organism evidence="1 2">
    <name type="scientific">Lactiplantibacillus mudanjiangensis</name>
    <dbReference type="NCBI Taxonomy" id="1296538"/>
    <lineage>
        <taxon>Bacteria</taxon>
        <taxon>Bacillati</taxon>
        <taxon>Bacillota</taxon>
        <taxon>Bacilli</taxon>
        <taxon>Lactobacillales</taxon>
        <taxon>Lactobacillaceae</taxon>
        <taxon>Lactiplantibacillus</taxon>
    </lineage>
</organism>
<gene>
    <name evidence="1" type="ORF">MUDAN_MDHGFNIF_03244</name>
</gene>
<dbReference type="OrthoDB" id="2295027at2"/>
<name>A0A660E6W8_9LACO</name>
<sequence>MQHIFIHETHNKNVVVVYSEFTPELPFNQKAFYNLVAHLAEELDGVISEDDQTSWISLTNFQRKHHEIMSANFNELLTESIEIGKITDPVDEPDFDKLSYDIL</sequence>
<evidence type="ECO:0000313" key="1">
    <source>
        <dbReference type="EMBL" id="VDG28839.1"/>
    </source>
</evidence>
<dbReference type="RefSeq" id="WP_130851875.1">
    <property type="nucleotide sequence ID" value="NZ_UYIG01000125.1"/>
</dbReference>
<dbReference type="EMBL" id="UYIG01000125">
    <property type="protein sequence ID" value="VDG28839.1"/>
    <property type="molecule type" value="Genomic_DNA"/>
</dbReference>
<dbReference type="AlphaFoldDB" id="A0A660E6W8"/>
<protein>
    <submittedName>
        <fullName evidence="1">Uncharacterized protein</fullName>
    </submittedName>
</protein>
<dbReference type="Proteomes" id="UP000289996">
    <property type="component" value="Unassembled WGS sequence"/>
</dbReference>
<reference evidence="1 2" key="1">
    <citation type="submission" date="2018-11" db="EMBL/GenBank/DDBJ databases">
        <authorList>
            <person name="Wuyts S."/>
        </authorList>
    </citation>
    <scope>NUCLEOTIDE SEQUENCE [LARGE SCALE GENOMIC DNA]</scope>
    <source>
        <strain evidence="1">Lactobacillus mudanjiangensis AMBF249</strain>
    </source>
</reference>
<proteinExistence type="predicted"/>
<keyword evidence="2" id="KW-1185">Reference proteome</keyword>